<dbReference type="GO" id="GO:0003676">
    <property type="term" value="F:nucleic acid binding"/>
    <property type="evidence" value="ECO:0007669"/>
    <property type="project" value="InterPro"/>
</dbReference>
<organism evidence="4 5">
    <name type="scientific">Dendrobium nobile</name>
    <name type="common">Orchid</name>
    <dbReference type="NCBI Taxonomy" id="94219"/>
    <lineage>
        <taxon>Eukaryota</taxon>
        <taxon>Viridiplantae</taxon>
        <taxon>Streptophyta</taxon>
        <taxon>Embryophyta</taxon>
        <taxon>Tracheophyta</taxon>
        <taxon>Spermatophyta</taxon>
        <taxon>Magnoliopsida</taxon>
        <taxon>Liliopsida</taxon>
        <taxon>Asparagales</taxon>
        <taxon>Orchidaceae</taxon>
        <taxon>Epidendroideae</taxon>
        <taxon>Malaxideae</taxon>
        <taxon>Dendrobiinae</taxon>
        <taxon>Dendrobium</taxon>
    </lineage>
</organism>
<dbReference type="Pfam" id="PF14111">
    <property type="entry name" value="DUF4283"/>
    <property type="match status" value="1"/>
</dbReference>
<dbReference type="OrthoDB" id="10332688at2759"/>
<evidence type="ECO:0000256" key="1">
    <source>
        <dbReference type="PROSITE-ProRule" id="PRU00047"/>
    </source>
</evidence>
<proteinExistence type="predicted"/>
<dbReference type="PROSITE" id="PS50158">
    <property type="entry name" value="ZF_CCHC"/>
    <property type="match status" value="1"/>
</dbReference>
<keyword evidence="5" id="KW-1185">Reference proteome</keyword>
<dbReference type="InterPro" id="IPR001878">
    <property type="entry name" value="Znf_CCHC"/>
</dbReference>
<dbReference type="GO" id="GO:0008270">
    <property type="term" value="F:zinc ion binding"/>
    <property type="evidence" value="ECO:0007669"/>
    <property type="project" value="UniProtKB-KW"/>
</dbReference>
<reference evidence="4" key="1">
    <citation type="journal article" date="2022" name="Front. Genet.">
        <title>Chromosome-Scale Assembly of the Dendrobium nobile Genome Provides Insights Into the Molecular Mechanism of the Biosynthesis of the Medicinal Active Ingredient of Dendrobium.</title>
        <authorList>
            <person name="Xu Q."/>
            <person name="Niu S.-C."/>
            <person name="Li K.-L."/>
            <person name="Zheng P.-J."/>
            <person name="Zhang X.-J."/>
            <person name="Jia Y."/>
            <person name="Liu Y."/>
            <person name="Niu Y.-X."/>
            <person name="Yu L.-H."/>
            <person name="Chen D.-F."/>
            <person name="Zhang G.-Q."/>
        </authorList>
    </citation>
    <scope>NUCLEOTIDE SEQUENCE</scope>
    <source>
        <tissue evidence="4">Leaf</tissue>
    </source>
</reference>
<dbReference type="AlphaFoldDB" id="A0A8T3BUE9"/>
<dbReference type="PANTHER" id="PTHR31286">
    <property type="entry name" value="GLYCINE-RICH CELL WALL STRUCTURAL PROTEIN 1.8-LIKE"/>
    <property type="match status" value="1"/>
</dbReference>
<evidence type="ECO:0000313" key="4">
    <source>
        <dbReference type="EMBL" id="KAI0522547.1"/>
    </source>
</evidence>
<comment type="caution">
    <text evidence="4">The sequence shown here is derived from an EMBL/GenBank/DDBJ whole genome shotgun (WGS) entry which is preliminary data.</text>
</comment>
<evidence type="ECO:0000313" key="5">
    <source>
        <dbReference type="Proteomes" id="UP000829196"/>
    </source>
</evidence>
<keyword evidence="1" id="KW-0863">Zinc-finger</keyword>
<sequence length="617" mass="69595">MECNRILSSKSWSNYRKGLSIPVKKSTEVFNGGSNKLDKFNKKFKNLTAKPLVINEGGFLKKKSSPVLAIRKGKEIITEDVGFKLKSFNSPGSVNEVIGKFNLEASSSKGTRILIIKKVNYASLPSSPNRKELTNSPQLNLKSRIDDKVNEKLHQRQDAESTLNEPVVPNDPNTRKFVENNSVWYKKQNIKVDSLDLGSFLTEDGKGIKLLAEKELENVKRLEKALVVKIFGDEIPFHRVSLDLRRQWNGFGKFHITGLRCGWMLCSFEDSVVVENILSGGPWWVRGQVVGLDKWSTSFNPNSLKGISAPVWIRLPNLPLQCWDEVNICRIASMVGKPFLLDGNMFPWSRREFARICVRIPLDIKLPKGIWVEGISGKFFQAVEYEGFSNICEECGRIGHVANNCSEVKKDNVSMYACASGVFKIGKQMAEAKSVVETEKSKEDSWIQVKHGNRRFKRMGEKNQFFDRISTPMKKIYIPKPCVDNSKTNGTPKGASLKDVQLVSETIEVPGIMIDGEIGSDLLSKIPEIQQTEVNLHVSPLKTINKFDLLTNMDGYILNEDIEIIDNVCIEEGEIVEQKSQKLSNVEAVFDKKNILRQANDKHTHDTEKEIIDNLSS</sequence>
<evidence type="ECO:0000256" key="2">
    <source>
        <dbReference type="SAM" id="MobiDB-lite"/>
    </source>
</evidence>
<evidence type="ECO:0000259" key="3">
    <source>
        <dbReference type="PROSITE" id="PS50158"/>
    </source>
</evidence>
<dbReference type="EMBL" id="JAGYWB010000005">
    <property type="protein sequence ID" value="KAI0522547.1"/>
    <property type="molecule type" value="Genomic_DNA"/>
</dbReference>
<keyword evidence="1" id="KW-0862">Zinc</keyword>
<name>A0A8T3BUE9_DENNO</name>
<keyword evidence="1" id="KW-0479">Metal-binding</keyword>
<dbReference type="PANTHER" id="PTHR31286:SF99">
    <property type="entry name" value="DUF4283 DOMAIN-CONTAINING PROTEIN"/>
    <property type="match status" value="1"/>
</dbReference>
<dbReference type="InterPro" id="IPR025558">
    <property type="entry name" value="DUF4283"/>
</dbReference>
<dbReference type="Proteomes" id="UP000829196">
    <property type="component" value="Unassembled WGS sequence"/>
</dbReference>
<gene>
    <name evidence="4" type="ORF">KFK09_004927</name>
</gene>
<protein>
    <recommendedName>
        <fullName evidence="3">CCHC-type domain-containing protein</fullName>
    </recommendedName>
</protein>
<feature type="region of interest" description="Disordered" evidence="2">
    <location>
        <begin position="152"/>
        <end position="172"/>
    </location>
</feature>
<accession>A0A8T3BUE9</accession>
<dbReference type="InterPro" id="IPR040256">
    <property type="entry name" value="At4g02000-like"/>
</dbReference>
<feature type="domain" description="CCHC-type" evidence="3">
    <location>
        <begin position="392"/>
        <end position="407"/>
    </location>
</feature>